<evidence type="ECO:0000256" key="2">
    <source>
        <dbReference type="ARBA" id="ARBA00023043"/>
    </source>
</evidence>
<feature type="compositionally biased region" description="Polar residues" evidence="5">
    <location>
        <begin position="464"/>
        <end position="476"/>
    </location>
</feature>
<dbReference type="PRINTS" id="PR01415">
    <property type="entry name" value="ANKYRIN"/>
</dbReference>
<feature type="repeat" description="ANK" evidence="3">
    <location>
        <begin position="375"/>
        <end position="410"/>
    </location>
</feature>
<dbReference type="PANTHER" id="PTHR24126:SF14">
    <property type="entry name" value="ANK_REP_REGION DOMAIN-CONTAINING PROTEIN"/>
    <property type="match status" value="1"/>
</dbReference>
<feature type="repeat" description="ANK" evidence="3">
    <location>
        <begin position="106"/>
        <end position="138"/>
    </location>
</feature>
<feature type="repeat" description="ANK" evidence="3">
    <location>
        <begin position="172"/>
        <end position="204"/>
    </location>
</feature>
<keyword evidence="2 3" id="KW-0040">ANK repeat</keyword>
<evidence type="ECO:0000313" key="6">
    <source>
        <dbReference type="EMBL" id="TWG84079.1"/>
    </source>
</evidence>
<evidence type="ECO:0000313" key="7">
    <source>
        <dbReference type="Proteomes" id="UP000318141"/>
    </source>
</evidence>
<organism evidence="6 7">
    <name type="scientific">Cupriavidus gilardii J11</name>
    <dbReference type="NCBI Taxonomy" id="936133"/>
    <lineage>
        <taxon>Bacteria</taxon>
        <taxon>Pseudomonadati</taxon>
        <taxon>Pseudomonadota</taxon>
        <taxon>Betaproteobacteria</taxon>
        <taxon>Burkholderiales</taxon>
        <taxon>Burkholderiaceae</taxon>
        <taxon>Cupriavidus</taxon>
    </lineage>
</organism>
<keyword evidence="1" id="KW-0677">Repeat</keyword>
<evidence type="ECO:0000256" key="3">
    <source>
        <dbReference type="PROSITE-ProRule" id="PRU00023"/>
    </source>
</evidence>
<proteinExistence type="predicted"/>
<evidence type="ECO:0000256" key="1">
    <source>
        <dbReference type="ARBA" id="ARBA00022737"/>
    </source>
</evidence>
<dbReference type="EMBL" id="VLJN01000022">
    <property type="protein sequence ID" value="TWG84079.1"/>
    <property type="molecule type" value="Genomic_DNA"/>
</dbReference>
<keyword evidence="4" id="KW-0175">Coiled coil</keyword>
<feature type="repeat" description="ANK" evidence="3">
    <location>
        <begin position="238"/>
        <end position="270"/>
    </location>
</feature>
<dbReference type="SUPFAM" id="SSF48403">
    <property type="entry name" value="Ankyrin repeat"/>
    <property type="match status" value="1"/>
</dbReference>
<dbReference type="Pfam" id="PF13637">
    <property type="entry name" value="Ank_4"/>
    <property type="match status" value="1"/>
</dbReference>
<protein>
    <submittedName>
        <fullName evidence="6">Ankyrin repeat protein</fullName>
    </submittedName>
</protein>
<dbReference type="GO" id="GO:0061629">
    <property type="term" value="F:RNA polymerase II-specific DNA-binding transcription factor binding"/>
    <property type="evidence" value="ECO:0007669"/>
    <property type="project" value="TreeGrafter"/>
</dbReference>
<name>A0A562BGI1_9BURK</name>
<dbReference type="Gene3D" id="1.25.40.20">
    <property type="entry name" value="Ankyrin repeat-containing domain"/>
    <property type="match status" value="5"/>
</dbReference>
<feature type="region of interest" description="Disordered" evidence="5">
    <location>
        <begin position="1"/>
        <end position="22"/>
    </location>
</feature>
<dbReference type="PROSITE" id="PS50088">
    <property type="entry name" value="ANK_REPEAT"/>
    <property type="match status" value="9"/>
</dbReference>
<dbReference type="PANTHER" id="PTHR24126">
    <property type="entry name" value="ANKYRIN REPEAT, PH AND SEC7 DOMAIN CONTAINING PROTEIN SECG-RELATED"/>
    <property type="match status" value="1"/>
</dbReference>
<feature type="repeat" description="ANK" evidence="3">
    <location>
        <begin position="271"/>
        <end position="303"/>
    </location>
</feature>
<dbReference type="OrthoDB" id="671583at2"/>
<dbReference type="GO" id="GO:0006357">
    <property type="term" value="P:regulation of transcription by RNA polymerase II"/>
    <property type="evidence" value="ECO:0007669"/>
    <property type="project" value="TreeGrafter"/>
</dbReference>
<dbReference type="Pfam" id="PF12796">
    <property type="entry name" value="Ank_2"/>
    <property type="match status" value="2"/>
</dbReference>
<evidence type="ECO:0000256" key="4">
    <source>
        <dbReference type="SAM" id="Coils"/>
    </source>
</evidence>
<dbReference type="InterPro" id="IPR002110">
    <property type="entry name" value="Ankyrin_rpt"/>
</dbReference>
<dbReference type="AlphaFoldDB" id="A0A562BGI1"/>
<feature type="region of interest" description="Disordered" evidence="5">
    <location>
        <begin position="464"/>
        <end position="512"/>
    </location>
</feature>
<reference evidence="6 7" key="1">
    <citation type="submission" date="2019-07" db="EMBL/GenBank/DDBJ databases">
        <title>Genome sequencing of lignin-degrading bacterial isolates.</title>
        <authorList>
            <person name="Gladden J."/>
        </authorList>
    </citation>
    <scope>NUCLEOTIDE SEQUENCE [LARGE SCALE GENOMIC DNA]</scope>
    <source>
        <strain evidence="6 7">J11</strain>
    </source>
</reference>
<keyword evidence="7" id="KW-1185">Reference proteome</keyword>
<feature type="repeat" description="ANK" evidence="3">
    <location>
        <begin position="342"/>
        <end position="374"/>
    </location>
</feature>
<accession>A0A562BGI1</accession>
<feature type="repeat" description="ANK" evidence="3">
    <location>
        <begin position="205"/>
        <end position="237"/>
    </location>
</feature>
<dbReference type="SMART" id="SM00248">
    <property type="entry name" value="ANK"/>
    <property type="match status" value="11"/>
</dbReference>
<dbReference type="InterPro" id="IPR036770">
    <property type="entry name" value="Ankyrin_rpt-contain_sf"/>
</dbReference>
<dbReference type="Proteomes" id="UP000318141">
    <property type="component" value="Unassembled WGS sequence"/>
</dbReference>
<feature type="repeat" description="ANK" evidence="3">
    <location>
        <begin position="139"/>
        <end position="171"/>
    </location>
</feature>
<feature type="repeat" description="ANK" evidence="3">
    <location>
        <begin position="62"/>
        <end position="91"/>
    </location>
</feature>
<sequence length="620" mass="65319">MRPATFGTGSNAVSPLQPLREPPPTRVDLAAFVELLKSHDDRAVLDRLKRQPGLATLADLDGNTTALHHAARYGCSGQVVEALVQAGADPNSWVHNAAAGFGDGRYADTPLVLAATDGHRDTVKALLRAGAEPDLMGANRDTALLRAARNGHRAVIDILVTAGAKLDYTDQYGEPALILAATGGHRDAIEALLSAGAKADAKGQGGDTALIRAAANGHCDAIAALLRGGASIEATNHHGDTPLISAAARGHRKAIDVLLAAGAKLEAKGGNGNTPLIRAAANGQDESIDALLEADANLEAKNRDGDTALVRAVSAYWGNRPNIKIIGALLKKGANPNAKGKDGNTALHHAARLGNCDIIHMLLEADADIEATNNLGRTALHCAAEAAYGGRRETIAALLAKGANLDARDRAGNTALILAVGQSRSTHRETVDALLHAYAAQGFTLSDKEQEALRWKGIPTSTPAQIQAAMASQNTKPHTDGAGPQSHHTPSASASPPVRLTTQQPGPDSRAELSRALARIEALDTENAKLRVQLGQRAENERLLEQRLDTVMASRAAAVGQRLRDLQRLRDEQQQRVARGQTDLQTLQAALAHTEKQLQDIQQEFATVRPEPVRRDPNAT</sequence>
<gene>
    <name evidence="6" type="ORF">L602_002900000180</name>
</gene>
<dbReference type="Pfam" id="PF00023">
    <property type="entry name" value="Ank"/>
    <property type="match status" value="2"/>
</dbReference>
<feature type="coiled-coil region" evidence="4">
    <location>
        <begin position="513"/>
        <end position="604"/>
    </location>
</feature>
<evidence type="ECO:0000256" key="5">
    <source>
        <dbReference type="SAM" id="MobiDB-lite"/>
    </source>
</evidence>
<dbReference type="PROSITE" id="PS50297">
    <property type="entry name" value="ANK_REP_REGION"/>
    <property type="match status" value="9"/>
</dbReference>
<comment type="caution">
    <text evidence="6">The sequence shown here is derived from an EMBL/GenBank/DDBJ whole genome shotgun (WGS) entry which is preliminary data.</text>
</comment>